<evidence type="ECO:0000313" key="3">
    <source>
        <dbReference type="Proteomes" id="UP001418222"/>
    </source>
</evidence>
<protein>
    <submittedName>
        <fullName evidence="2">Uncharacterized protein</fullName>
    </submittedName>
</protein>
<keyword evidence="3" id="KW-1185">Reference proteome</keyword>
<feature type="transmembrane region" description="Helical" evidence="1">
    <location>
        <begin position="20"/>
        <end position="41"/>
    </location>
</feature>
<dbReference type="Proteomes" id="UP001418222">
    <property type="component" value="Unassembled WGS sequence"/>
</dbReference>
<evidence type="ECO:0000256" key="1">
    <source>
        <dbReference type="SAM" id="Phobius"/>
    </source>
</evidence>
<accession>A0AAP0B1P5</accession>
<dbReference type="AlphaFoldDB" id="A0AAP0B1P5"/>
<organism evidence="2 3">
    <name type="scientific">Platanthera zijinensis</name>
    <dbReference type="NCBI Taxonomy" id="2320716"/>
    <lineage>
        <taxon>Eukaryota</taxon>
        <taxon>Viridiplantae</taxon>
        <taxon>Streptophyta</taxon>
        <taxon>Embryophyta</taxon>
        <taxon>Tracheophyta</taxon>
        <taxon>Spermatophyta</taxon>
        <taxon>Magnoliopsida</taxon>
        <taxon>Liliopsida</taxon>
        <taxon>Asparagales</taxon>
        <taxon>Orchidaceae</taxon>
        <taxon>Orchidoideae</taxon>
        <taxon>Orchideae</taxon>
        <taxon>Orchidinae</taxon>
        <taxon>Platanthera</taxon>
    </lineage>
</organism>
<sequence length="122" mass="13835">MRYSFLPLAFFIASDVNFLLVLFIYASYVPILFLLLCLLLITGHDRAADLLLNWIRMLHHCVLFTLGCISVGTPTSHSYLASDLVSEPDLTGESLHLHGGQRNKLWWPKSSAEAKYRAIDNR</sequence>
<reference evidence="2 3" key="1">
    <citation type="journal article" date="2022" name="Nat. Plants">
        <title>Genomes of leafy and leafless Platanthera orchids illuminate the evolution of mycoheterotrophy.</title>
        <authorList>
            <person name="Li M.H."/>
            <person name="Liu K.W."/>
            <person name="Li Z."/>
            <person name="Lu H.C."/>
            <person name="Ye Q.L."/>
            <person name="Zhang D."/>
            <person name="Wang J.Y."/>
            <person name="Li Y.F."/>
            <person name="Zhong Z.M."/>
            <person name="Liu X."/>
            <person name="Yu X."/>
            <person name="Liu D.K."/>
            <person name="Tu X.D."/>
            <person name="Liu B."/>
            <person name="Hao Y."/>
            <person name="Liao X.Y."/>
            <person name="Jiang Y.T."/>
            <person name="Sun W.H."/>
            <person name="Chen J."/>
            <person name="Chen Y.Q."/>
            <person name="Ai Y."/>
            <person name="Zhai J.W."/>
            <person name="Wu S.S."/>
            <person name="Zhou Z."/>
            <person name="Hsiao Y.Y."/>
            <person name="Wu W.L."/>
            <person name="Chen Y.Y."/>
            <person name="Lin Y.F."/>
            <person name="Hsu J.L."/>
            <person name="Li C.Y."/>
            <person name="Wang Z.W."/>
            <person name="Zhao X."/>
            <person name="Zhong W.Y."/>
            <person name="Ma X.K."/>
            <person name="Ma L."/>
            <person name="Huang J."/>
            <person name="Chen G.Z."/>
            <person name="Huang M.Z."/>
            <person name="Huang L."/>
            <person name="Peng D.H."/>
            <person name="Luo Y.B."/>
            <person name="Zou S.Q."/>
            <person name="Chen S.P."/>
            <person name="Lan S."/>
            <person name="Tsai W.C."/>
            <person name="Van de Peer Y."/>
            <person name="Liu Z.J."/>
        </authorList>
    </citation>
    <scope>NUCLEOTIDE SEQUENCE [LARGE SCALE GENOMIC DNA]</scope>
    <source>
        <strain evidence="2">Lor287</strain>
    </source>
</reference>
<gene>
    <name evidence="2" type="ORF">KSP39_PZI019519</name>
</gene>
<name>A0AAP0B1P5_9ASPA</name>
<evidence type="ECO:0000313" key="2">
    <source>
        <dbReference type="EMBL" id="KAK8923862.1"/>
    </source>
</evidence>
<keyword evidence="1" id="KW-0472">Membrane</keyword>
<keyword evidence="1" id="KW-0812">Transmembrane</keyword>
<dbReference type="EMBL" id="JBBWWQ010000017">
    <property type="protein sequence ID" value="KAK8923862.1"/>
    <property type="molecule type" value="Genomic_DNA"/>
</dbReference>
<comment type="caution">
    <text evidence="2">The sequence shown here is derived from an EMBL/GenBank/DDBJ whole genome shotgun (WGS) entry which is preliminary data.</text>
</comment>
<keyword evidence="1" id="KW-1133">Transmembrane helix</keyword>
<proteinExistence type="predicted"/>